<evidence type="ECO:0000259" key="2">
    <source>
        <dbReference type="PROSITE" id="PS50158"/>
    </source>
</evidence>
<protein>
    <recommendedName>
        <fullName evidence="2">CCHC-type domain-containing protein</fullName>
    </recommendedName>
</protein>
<evidence type="ECO:0000313" key="4">
    <source>
        <dbReference type="Proteomes" id="UP000250321"/>
    </source>
</evidence>
<dbReference type="SUPFAM" id="SSF57756">
    <property type="entry name" value="Retrovirus zinc finger-like domains"/>
    <property type="match status" value="1"/>
</dbReference>
<dbReference type="InterPro" id="IPR040256">
    <property type="entry name" value="At4g02000-like"/>
</dbReference>
<dbReference type="Pfam" id="PF14392">
    <property type="entry name" value="zf-CCHC_4"/>
    <property type="match status" value="1"/>
</dbReference>
<dbReference type="GO" id="GO:0008270">
    <property type="term" value="F:zinc ion binding"/>
    <property type="evidence" value="ECO:0007669"/>
    <property type="project" value="UniProtKB-KW"/>
</dbReference>
<dbReference type="GO" id="GO:0003676">
    <property type="term" value="F:nucleic acid binding"/>
    <property type="evidence" value="ECO:0007669"/>
    <property type="project" value="InterPro"/>
</dbReference>
<keyword evidence="1" id="KW-0862">Zinc</keyword>
<feature type="domain" description="CCHC-type" evidence="2">
    <location>
        <begin position="160"/>
        <end position="174"/>
    </location>
</feature>
<dbReference type="InterPro" id="IPR036875">
    <property type="entry name" value="Znf_CCHC_sf"/>
</dbReference>
<organism evidence="3 4">
    <name type="scientific">Prunus yedoensis var. nudiflora</name>
    <dbReference type="NCBI Taxonomy" id="2094558"/>
    <lineage>
        <taxon>Eukaryota</taxon>
        <taxon>Viridiplantae</taxon>
        <taxon>Streptophyta</taxon>
        <taxon>Embryophyta</taxon>
        <taxon>Tracheophyta</taxon>
        <taxon>Spermatophyta</taxon>
        <taxon>Magnoliopsida</taxon>
        <taxon>eudicotyledons</taxon>
        <taxon>Gunneridae</taxon>
        <taxon>Pentapetalae</taxon>
        <taxon>rosids</taxon>
        <taxon>fabids</taxon>
        <taxon>Rosales</taxon>
        <taxon>Rosaceae</taxon>
        <taxon>Amygdaloideae</taxon>
        <taxon>Amygdaleae</taxon>
        <taxon>Prunus</taxon>
    </lineage>
</organism>
<gene>
    <name evidence="3" type="ORF">Pyn_29889</name>
</gene>
<accession>A0A314ZK54</accession>
<keyword evidence="1" id="KW-0479">Metal-binding</keyword>
<dbReference type="Proteomes" id="UP000250321">
    <property type="component" value="Unassembled WGS sequence"/>
</dbReference>
<dbReference type="EMBL" id="PJQY01001474">
    <property type="protein sequence ID" value="PQQ02386.1"/>
    <property type="molecule type" value="Genomic_DNA"/>
</dbReference>
<dbReference type="PANTHER" id="PTHR31286:SF178">
    <property type="entry name" value="DUF4283 DOMAIN-CONTAINING PROTEIN"/>
    <property type="match status" value="1"/>
</dbReference>
<dbReference type="OrthoDB" id="1705899at2759"/>
<dbReference type="STRING" id="2094558.A0A314ZK54"/>
<proteinExistence type="predicted"/>
<reference evidence="3 4" key="1">
    <citation type="submission" date="2018-02" db="EMBL/GenBank/DDBJ databases">
        <title>Draft genome of wild Prunus yedoensis var. nudiflora.</title>
        <authorList>
            <person name="Baek S."/>
            <person name="Kim J.-H."/>
            <person name="Choi K."/>
            <person name="Kim G.-B."/>
            <person name="Cho A."/>
            <person name="Jang H."/>
            <person name="Shin C.-H."/>
            <person name="Yu H.-J."/>
            <person name="Mun J.-H."/>
        </authorList>
    </citation>
    <scope>NUCLEOTIDE SEQUENCE [LARGE SCALE GENOMIC DNA]</scope>
    <source>
        <strain evidence="4">cv. Jeju island</strain>
        <tissue evidence="3">Leaf</tissue>
    </source>
</reference>
<sequence length="269" mass="30189">MELEANQLVIQLEDSLQLGGVIAGVLLIGVLMADKAPNHRAVKRILRKSWEQFGEAKINIVKENLLAITVENEYMAIKLLSVCKLPLEKMTEDNARCIGASIATILEVDAPDQEDGYRGFLRFIVLFDTQKPLVEGFWLPRPHKPMIWAEIRYERLVDYCYHCGRLGHIMDSCPFPDGDFGLFTTDLRAKVIRPPYRRQTETGSSLGTLGLGGALGRRHILSRDWGHVGHQDKPLDDNKGHYVPNLDGIPSDLPDLYLGCQTPMRVGNS</sequence>
<evidence type="ECO:0000256" key="1">
    <source>
        <dbReference type="PROSITE-ProRule" id="PRU00047"/>
    </source>
</evidence>
<evidence type="ECO:0000313" key="3">
    <source>
        <dbReference type="EMBL" id="PQQ02386.1"/>
    </source>
</evidence>
<dbReference type="InterPro" id="IPR001878">
    <property type="entry name" value="Znf_CCHC"/>
</dbReference>
<name>A0A314ZK54_PRUYE</name>
<keyword evidence="1" id="KW-0863">Zinc-finger</keyword>
<dbReference type="InterPro" id="IPR025836">
    <property type="entry name" value="Zn_knuckle_CX2CX4HX4C"/>
</dbReference>
<comment type="caution">
    <text evidence="3">The sequence shown here is derived from an EMBL/GenBank/DDBJ whole genome shotgun (WGS) entry which is preliminary data.</text>
</comment>
<keyword evidence="4" id="KW-1185">Reference proteome</keyword>
<dbReference type="AlphaFoldDB" id="A0A314ZK54"/>
<dbReference type="PROSITE" id="PS50158">
    <property type="entry name" value="ZF_CCHC"/>
    <property type="match status" value="1"/>
</dbReference>
<dbReference type="PANTHER" id="PTHR31286">
    <property type="entry name" value="GLYCINE-RICH CELL WALL STRUCTURAL PROTEIN 1.8-LIKE"/>
    <property type="match status" value="1"/>
</dbReference>